<feature type="compositionally biased region" description="Polar residues" evidence="2">
    <location>
        <begin position="224"/>
        <end position="241"/>
    </location>
</feature>
<sequence>MTEPISIVASAIGLASTIRQTALAVHSLAQDVRTFQDQIAKIESELESLLLVINRLKEMTEDGAFDGIDHNSTHVKDVLTSCAPTLVEIQELALRVRGSASKSRVHRLTTGLFWASTKRGFQELRSSLDSHKTTLLLALQMRNIELVASITDNRGQNKERTLAAAEKGLEIENSIYSTNRARTGLTSYPSSARSIVPCENQVNLLNHPSNKEISIPPAMGSGDTMRSQSRASSFWPTNPQPTEIEASRRSTQEGRRTVQNSAQRIEQAQLDEFQVSTHQNIGAWISTFSTTRQVPNGLP</sequence>
<proteinExistence type="predicted"/>
<evidence type="ECO:0000256" key="2">
    <source>
        <dbReference type="SAM" id="MobiDB-lite"/>
    </source>
</evidence>
<dbReference type="STRING" id="1745343.A0A2J6QGR4"/>
<protein>
    <recommendedName>
        <fullName evidence="3">Azaphilone pigments biosynthesis cluster protein L N-terminal domain-containing protein</fullName>
    </recommendedName>
</protein>
<dbReference type="AlphaFoldDB" id="A0A2J6QGR4"/>
<dbReference type="Proteomes" id="UP000235672">
    <property type="component" value="Unassembled WGS sequence"/>
</dbReference>
<evidence type="ECO:0000313" key="5">
    <source>
        <dbReference type="Proteomes" id="UP000235672"/>
    </source>
</evidence>
<dbReference type="InterPro" id="IPR031348">
    <property type="entry name" value="PigL_N"/>
</dbReference>
<gene>
    <name evidence="4" type="ORF">NA56DRAFT_642428</name>
</gene>
<dbReference type="EMBL" id="KZ613470">
    <property type="protein sequence ID" value="PMD25418.1"/>
    <property type="molecule type" value="Genomic_DNA"/>
</dbReference>
<keyword evidence="5" id="KW-1185">Reference proteome</keyword>
<feature type="coiled-coil region" evidence="1">
    <location>
        <begin position="25"/>
        <end position="59"/>
    </location>
</feature>
<reference evidence="4 5" key="1">
    <citation type="submission" date="2016-05" db="EMBL/GenBank/DDBJ databases">
        <title>A degradative enzymes factory behind the ericoid mycorrhizal symbiosis.</title>
        <authorList>
            <consortium name="DOE Joint Genome Institute"/>
            <person name="Martino E."/>
            <person name="Morin E."/>
            <person name="Grelet G."/>
            <person name="Kuo A."/>
            <person name="Kohler A."/>
            <person name="Daghino S."/>
            <person name="Barry K."/>
            <person name="Choi C."/>
            <person name="Cichocki N."/>
            <person name="Clum A."/>
            <person name="Copeland A."/>
            <person name="Hainaut M."/>
            <person name="Haridas S."/>
            <person name="Labutti K."/>
            <person name="Lindquist E."/>
            <person name="Lipzen A."/>
            <person name="Khouja H.-R."/>
            <person name="Murat C."/>
            <person name="Ohm R."/>
            <person name="Olson A."/>
            <person name="Spatafora J."/>
            <person name="Veneault-Fourrey C."/>
            <person name="Henrissat B."/>
            <person name="Grigoriev I."/>
            <person name="Martin F."/>
            <person name="Perotto S."/>
        </authorList>
    </citation>
    <scope>NUCLEOTIDE SEQUENCE [LARGE SCALE GENOMIC DNA]</scope>
    <source>
        <strain evidence="4 5">UAMH 7357</strain>
    </source>
</reference>
<dbReference type="OrthoDB" id="4161316at2759"/>
<keyword evidence="1" id="KW-0175">Coiled coil</keyword>
<evidence type="ECO:0000259" key="3">
    <source>
        <dbReference type="Pfam" id="PF17111"/>
    </source>
</evidence>
<feature type="region of interest" description="Disordered" evidence="2">
    <location>
        <begin position="220"/>
        <end position="262"/>
    </location>
</feature>
<name>A0A2J6QGR4_9HELO</name>
<feature type="domain" description="Azaphilone pigments biosynthesis cluster protein L N-terminal" evidence="3">
    <location>
        <begin position="3"/>
        <end position="170"/>
    </location>
</feature>
<organism evidence="4 5">
    <name type="scientific">Hyaloscypha hepaticicola</name>
    <dbReference type="NCBI Taxonomy" id="2082293"/>
    <lineage>
        <taxon>Eukaryota</taxon>
        <taxon>Fungi</taxon>
        <taxon>Dikarya</taxon>
        <taxon>Ascomycota</taxon>
        <taxon>Pezizomycotina</taxon>
        <taxon>Leotiomycetes</taxon>
        <taxon>Helotiales</taxon>
        <taxon>Hyaloscyphaceae</taxon>
        <taxon>Hyaloscypha</taxon>
    </lineage>
</organism>
<feature type="compositionally biased region" description="Basic and acidic residues" evidence="2">
    <location>
        <begin position="245"/>
        <end position="256"/>
    </location>
</feature>
<evidence type="ECO:0000313" key="4">
    <source>
        <dbReference type="EMBL" id="PMD25418.1"/>
    </source>
</evidence>
<dbReference type="Pfam" id="PF17111">
    <property type="entry name" value="PigL_N"/>
    <property type="match status" value="1"/>
</dbReference>
<evidence type="ECO:0000256" key="1">
    <source>
        <dbReference type="SAM" id="Coils"/>
    </source>
</evidence>
<accession>A0A2J6QGR4</accession>